<organism evidence="1 2">
    <name type="scientific">Flavobacterium rakeshii</name>
    <dbReference type="NCBI Taxonomy" id="1038845"/>
    <lineage>
        <taxon>Bacteria</taxon>
        <taxon>Pseudomonadati</taxon>
        <taxon>Bacteroidota</taxon>
        <taxon>Flavobacteriia</taxon>
        <taxon>Flavobacteriales</taxon>
        <taxon>Flavobacteriaceae</taxon>
        <taxon>Flavobacterium</taxon>
    </lineage>
</organism>
<evidence type="ECO:0008006" key="3">
    <source>
        <dbReference type="Google" id="ProtNLM"/>
    </source>
</evidence>
<gene>
    <name evidence="1" type="ORF">GN157_13445</name>
</gene>
<accession>A0A6N8HG49</accession>
<dbReference type="RefSeq" id="WP_157484032.1">
    <property type="nucleotide sequence ID" value="NZ_WOWP01000053.1"/>
</dbReference>
<proteinExistence type="predicted"/>
<evidence type="ECO:0000313" key="2">
    <source>
        <dbReference type="Proteomes" id="UP000433945"/>
    </source>
</evidence>
<reference evidence="1 2" key="1">
    <citation type="submission" date="2019-12" db="EMBL/GenBank/DDBJ databases">
        <authorList>
            <person name="Sun J.-Q."/>
        </authorList>
    </citation>
    <scope>NUCLEOTIDE SEQUENCE [LARGE SCALE GENOMIC DNA]</scope>
    <source>
        <strain evidence="1 2">JCM 17928</strain>
    </source>
</reference>
<dbReference type="SUPFAM" id="SSF117074">
    <property type="entry name" value="Hypothetical protein PA1324"/>
    <property type="match status" value="1"/>
</dbReference>
<keyword evidence="2" id="KW-1185">Reference proteome</keyword>
<dbReference type="EMBL" id="WOWP01000053">
    <property type="protein sequence ID" value="MUV04715.1"/>
    <property type="molecule type" value="Genomic_DNA"/>
</dbReference>
<evidence type="ECO:0000313" key="1">
    <source>
        <dbReference type="EMBL" id="MUV04715.1"/>
    </source>
</evidence>
<protein>
    <recommendedName>
        <fullName evidence="3">Carboxypeptidase regulatory-like domain-containing protein</fullName>
    </recommendedName>
</protein>
<sequence>MKLFNVMTKPKFSLFSPKIYTVLLMGCITFISCNPLKEADRKAEKNKVTTLYPEVVFDSLQAKKALQLGNSKIKGVLFTKEKNGWGIKPVLGEKQYAANTIVTLLPVTNYFDSWYELRKKKENKKTLVYMSNEAFRYRLETKTDEYGRFTFEQLKPGKYFLQAMLNTSFAHTGQYYTGRSVYGSYGAVAHEYEYKTYYNNQSERIEKFVEIDQDGTVKEVKLR</sequence>
<comment type="caution">
    <text evidence="1">The sequence shown here is derived from an EMBL/GenBank/DDBJ whole genome shotgun (WGS) entry which is preliminary data.</text>
</comment>
<dbReference type="OrthoDB" id="6058208at2"/>
<dbReference type="PROSITE" id="PS51257">
    <property type="entry name" value="PROKAR_LIPOPROTEIN"/>
    <property type="match status" value="1"/>
</dbReference>
<name>A0A6N8HG49_9FLAO</name>
<dbReference type="AlphaFoldDB" id="A0A6N8HG49"/>
<dbReference type="Proteomes" id="UP000433945">
    <property type="component" value="Unassembled WGS sequence"/>
</dbReference>